<dbReference type="InterPro" id="IPR052163">
    <property type="entry name" value="DGC-Regulatory_Protein"/>
</dbReference>
<dbReference type="SUPFAM" id="SSF55073">
    <property type="entry name" value="Nucleotide cyclase"/>
    <property type="match status" value="1"/>
</dbReference>
<feature type="transmembrane region" description="Helical" evidence="1">
    <location>
        <begin position="284"/>
        <end position="306"/>
    </location>
</feature>
<dbReference type="SMART" id="SM00091">
    <property type="entry name" value="PAS"/>
    <property type="match status" value="1"/>
</dbReference>
<feature type="domain" description="PAS" evidence="2">
    <location>
        <begin position="366"/>
        <end position="436"/>
    </location>
</feature>
<dbReference type="PROSITE" id="PS50113">
    <property type="entry name" value="PAC"/>
    <property type="match status" value="1"/>
</dbReference>
<keyword evidence="6" id="KW-1185">Reference proteome</keyword>
<sequence length="656" mass="71640">MNTPTLPPRTVRLRLRMWLLGLSLLTTLPLLVFALSVVWEFKEFQQRTLVEQLERRSDELAHTVAEKLHSTLGTLNALAESDAALALDAPGLYLHAKRVVARDPDIRAITLVTQDRILFLTAAPFGRTDLPVSAASHVATALRTQSPNVSGPFLSPVSPIQVVALTVPLAREGEATYALRGILAVDSLNSLVAAERLPAGWIAGIADAEGTVVARSHDAARYVGKPASASFRQGILSAGQPAPFLGATLEGTPTMNLVRPVFGFDWYLGVAVPQTILHGPLTDMLWHMAGLGLLWMALSVVTAMAFSRYLLRQMKAVAHAVDGSADPRSRPVTLRVSELAAIAEQFDATRRSEAAMRGDRDVAVSAREQVQDLYDHAPCGYHSLDHEGRVLRMNQTELQWLGLPLALVQGRAYSDFLTPASQQIFQDRFPQFMTEGHIKDLEMELLTASGEAMPILISATAIHDAQGRFVASRSTVFDHTEKKRVQAQLERMARSDALTGLSNRRDFYDKAEHEIARSRRSMQVFCVLMLDVDFFKKINDEYGHAGGDDVLVQLAQLLVAQLRSVDLPARIGGEEFAVLMPTTPLAEAVTAAERLRLALQTTPVALRDGRAVHVTASIGLAQWGPGDADIEATLKRADAALYRAKAQGRNQVCTED</sequence>
<dbReference type="CDD" id="cd18773">
    <property type="entry name" value="PDC1_HK_sensor"/>
    <property type="match status" value="1"/>
</dbReference>
<dbReference type="RefSeq" id="WP_094288469.1">
    <property type="nucleotide sequence ID" value="NZ_NOIG01000005.1"/>
</dbReference>
<keyword evidence="1" id="KW-0472">Membrane</keyword>
<dbReference type="InterPro" id="IPR013656">
    <property type="entry name" value="PAS_4"/>
</dbReference>
<dbReference type="OrthoDB" id="9813903at2"/>
<dbReference type="InterPro" id="IPR000160">
    <property type="entry name" value="GGDEF_dom"/>
</dbReference>
<gene>
    <name evidence="5" type="ORF">CBY09_08570</name>
</gene>
<name>A0A235EP26_9BURK</name>
<dbReference type="InterPro" id="IPR029787">
    <property type="entry name" value="Nucleotide_cyclase"/>
</dbReference>
<dbReference type="Gene3D" id="3.30.450.20">
    <property type="entry name" value="PAS domain"/>
    <property type="match status" value="2"/>
</dbReference>
<reference evidence="5 6" key="1">
    <citation type="submission" date="2017-07" db="EMBL/GenBank/DDBJ databases">
        <title>Acidovorax KNDSW TSA 6 genome sequence and assembly.</title>
        <authorList>
            <person name="Mayilraj S."/>
        </authorList>
    </citation>
    <scope>NUCLEOTIDE SEQUENCE [LARGE SCALE GENOMIC DNA]</scope>
    <source>
        <strain evidence="5 6">KNDSW-TSA6</strain>
    </source>
</reference>
<dbReference type="FunFam" id="3.30.70.270:FF:000001">
    <property type="entry name" value="Diguanylate cyclase domain protein"/>
    <property type="match status" value="1"/>
</dbReference>
<evidence type="ECO:0000313" key="6">
    <source>
        <dbReference type="Proteomes" id="UP000215441"/>
    </source>
</evidence>
<dbReference type="EMBL" id="NOIG01000005">
    <property type="protein sequence ID" value="OYD50771.1"/>
    <property type="molecule type" value="Genomic_DNA"/>
</dbReference>
<dbReference type="GO" id="GO:0003824">
    <property type="term" value="F:catalytic activity"/>
    <property type="evidence" value="ECO:0007669"/>
    <property type="project" value="UniProtKB-ARBA"/>
</dbReference>
<organism evidence="5 6">
    <name type="scientific">Acidovorax kalamii</name>
    <dbReference type="NCBI Taxonomy" id="2004485"/>
    <lineage>
        <taxon>Bacteria</taxon>
        <taxon>Pseudomonadati</taxon>
        <taxon>Pseudomonadota</taxon>
        <taxon>Betaproteobacteria</taxon>
        <taxon>Burkholderiales</taxon>
        <taxon>Comamonadaceae</taxon>
        <taxon>Acidovorax</taxon>
    </lineage>
</organism>
<accession>A0A235EP26</accession>
<evidence type="ECO:0000313" key="5">
    <source>
        <dbReference type="EMBL" id="OYD50771.1"/>
    </source>
</evidence>
<dbReference type="Pfam" id="PF08448">
    <property type="entry name" value="PAS_4"/>
    <property type="match status" value="1"/>
</dbReference>
<dbReference type="PROSITE" id="PS50112">
    <property type="entry name" value="PAS"/>
    <property type="match status" value="1"/>
</dbReference>
<dbReference type="PANTHER" id="PTHR46663:SF4">
    <property type="entry name" value="DIGUANYLATE CYCLASE DGCT-RELATED"/>
    <property type="match status" value="1"/>
</dbReference>
<evidence type="ECO:0000259" key="3">
    <source>
        <dbReference type="PROSITE" id="PS50113"/>
    </source>
</evidence>
<evidence type="ECO:0000256" key="1">
    <source>
        <dbReference type="SAM" id="Phobius"/>
    </source>
</evidence>
<dbReference type="InterPro" id="IPR000700">
    <property type="entry name" value="PAS-assoc_C"/>
</dbReference>
<dbReference type="InterPro" id="IPR000014">
    <property type="entry name" value="PAS"/>
</dbReference>
<feature type="domain" description="PAC" evidence="3">
    <location>
        <begin position="439"/>
        <end position="491"/>
    </location>
</feature>
<dbReference type="CDD" id="cd18774">
    <property type="entry name" value="PDC2_HK_sensor"/>
    <property type="match status" value="1"/>
</dbReference>
<dbReference type="NCBIfam" id="TIGR00229">
    <property type="entry name" value="sensory_box"/>
    <property type="match status" value="1"/>
</dbReference>
<keyword evidence="1" id="KW-0812">Transmembrane</keyword>
<dbReference type="NCBIfam" id="TIGR00254">
    <property type="entry name" value="GGDEF"/>
    <property type="match status" value="1"/>
</dbReference>
<dbReference type="SMART" id="SM00267">
    <property type="entry name" value="GGDEF"/>
    <property type="match status" value="1"/>
</dbReference>
<dbReference type="InterPro" id="IPR035965">
    <property type="entry name" value="PAS-like_dom_sf"/>
</dbReference>
<comment type="caution">
    <text evidence="5">The sequence shown here is derived from an EMBL/GenBank/DDBJ whole genome shotgun (WGS) entry which is preliminary data.</text>
</comment>
<feature type="domain" description="GGDEF" evidence="4">
    <location>
        <begin position="523"/>
        <end position="656"/>
    </location>
</feature>
<proteinExistence type="predicted"/>
<dbReference type="PANTHER" id="PTHR46663">
    <property type="entry name" value="DIGUANYLATE CYCLASE DGCT-RELATED"/>
    <property type="match status" value="1"/>
</dbReference>
<dbReference type="SUPFAM" id="SSF55785">
    <property type="entry name" value="PYP-like sensor domain (PAS domain)"/>
    <property type="match status" value="1"/>
</dbReference>
<dbReference type="CDD" id="cd00130">
    <property type="entry name" value="PAS"/>
    <property type="match status" value="1"/>
</dbReference>
<dbReference type="Gene3D" id="3.30.70.270">
    <property type="match status" value="1"/>
</dbReference>
<dbReference type="Proteomes" id="UP000215441">
    <property type="component" value="Unassembled WGS sequence"/>
</dbReference>
<dbReference type="CDD" id="cd01949">
    <property type="entry name" value="GGDEF"/>
    <property type="match status" value="1"/>
</dbReference>
<evidence type="ECO:0008006" key="7">
    <source>
        <dbReference type="Google" id="ProtNLM"/>
    </source>
</evidence>
<evidence type="ECO:0000259" key="4">
    <source>
        <dbReference type="PROSITE" id="PS50887"/>
    </source>
</evidence>
<dbReference type="Pfam" id="PF00990">
    <property type="entry name" value="GGDEF"/>
    <property type="match status" value="1"/>
</dbReference>
<evidence type="ECO:0000259" key="2">
    <source>
        <dbReference type="PROSITE" id="PS50112"/>
    </source>
</evidence>
<dbReference type="InterPro" id="IPR043128">
    <property type="entry name" value="Rev_trsase/Diguanyl_cyclase"/>
</dbReference>
<protein>
    <recommendedName>
        <fullName evidence="7">Sensor domain-containing diguanylate cyclase</fullName>
    </recommendedName>
</protein>
<keyword evidence="1" id="KW-1133">Transmembrane helix</keyword>
<dbReference type="AlphaFoldDB" id="A0A235EP26"/>
<dbReference type="PROSITE" id="PS50887">
    <property type="entry name" value="GGDEF"/>
    <property type="match status" value="1"/>
</dbReference>